<keyword evidence="3" id="KW-0482">Metalloprotease</keyword>
<evidence type="ECO:0000259" key="1">
    <source>
        <dbReference type="Pfam" id="PF05547"/>
    </source>
</evidence>
<keyword evidence="3" id="KW-0645">Protease</keyword>
<dbReference type="Pfam" id="PF05547">
    <property type="entry name" value="Peptidase_M6"/>
    <property type="match status" value="1"/>
</dbReference>
<dbReference type="EMBL" id="JACQXR010000133">
    <property type="protein sequence ID" value="MBI4727502.1"/>
    <property type="molecule type" value="Genomic_DNA"/>
</dbReference>
<dbReference type="AlphaFoldDB" id="A0A933MIU9"/>
<evidence type="ECO:0000313" key="4">
    <source>
        <dbReference type="Proteomes" id="UP000736328"/>
    </source>
</evidence>
<dbReference type="PANTHER" id="PTHR41775">
    <property type="entry name" value="SECRETED PROTEIN-RELATED"/>
    <property type="match status" value="1"/>
</dbReference>
<protein>
    <submittedName>
        <fullName evidence="3">M6 family metalloprotease domain-containing protein</fullName>
    </submittedName>
</protein>
<dbReference type="InterPro" id="IPR025965">
    <property type="entry name" value="FlgD/Vpr_Ig-like"/>
</dbReference>
<dbReference type="NCBIfam" id="TIGR03296">
    <property type="entry name" value="M6dom_TIGR03296"/>
    <property type="match status" value="1"/>
</dbReference>
<evidence type="ECO:0000259" key="2">
    <source>
        <dbReference type="Pfam" id="PF13860"/>
    </source>
</evidence>
<dbReference type="GO" id="GO:0008237">
    <property type="term" value="F:metallopeptidase activity"/>
    <property type="evidence" value="ECO:0007669"/>
    <property type="project" value="UniProtKB-KW"/>
</dbReference>
<dbReference type="SUPFAM" id="SSF55486">
    <property type="entry name" value="Metalloproteases ('zincins'), catalytic domain"/>
    <property type="match status" value="1"/>
</dbReference>
<dbReference type="NCBIfam" id="TIGR04183">
    <property type="entry name" value="Por_Secre_tail"/>
    <property type="match status" value="1"/>
</dbReference>
<reference evidence="3" key="1">
    <citation type="submission" date="2020-07" db="EMBL/GenBank/DDBJ databases">
        <title>Huge and variable diversity of episymbiotic CPR bacteria and DPANN archaea in groundwater ecosystems.</title>
        <authorList>
            <person name="He C.Y."/>
            <person name="Keren R."/>
            <person name="Whittaker M."/>
            <person name="Farag I.F."/>
            <person name="Doudna J."/>
            <person name="Cate J.H.D."/>
            <person name="Banfield J.F."/>
        </authorList>
    </citation>
    <scope>NUCLEOTIDE SEQUENCE</scope>
    <source>
        <strain evidence="3">NC_groundwater_1520_Pr4_B-0.1um_53_5</strain>
    </source>
</reference>
<evidence type="ECO:0000313" key="3">
    <source>
        <dbReference type="EMBL" id="MBI4727502.1"/>
    </source>
</evidence>
<name>A0A933MIU9_UNCT6</name>
<feature type="domain" description="Peptidase M6-like" evidence="1">
    <location>
        <begin position="19"/>
        <end position="269"/>
    </location>
</feature>
<feature type="domain" description="FlgD/Vpr Ig-like" evidence="2">
    <location>
        <begin position="592"/>
        <end position="651"/>
    </location>
</feature>
<dbReference type="Gene3D" id="2.60.40.4070">
    <property type="match status" value="1"/>
</dbReference>
<dbReference type="InterPro" id="IPR026444">
    <property type="entry name" value="Secre_tail"/>
</dbReference>
<keyword evidence="3" id="KW-0378">Hydrolase</keyword>
<accession>A0A933MIU9</accession>
<dbReference type="PANTHER" id="PTHR41775:SF1">
    <property type="entry name" value="PEPTIDASE M6-LIKE DOMAIN-CONTAINING PROTEIN"/>
    <property type="match status" value="1"/>
</dbReference>
<organism evidence="3 4">
    <name type="scientific">candidate division TA06 bacterium</name>
    <dbReference type="NCBI Taxonomy" id="2250710"/>
    <lineage>
        <taxon>Bacteria</taxon>
        <taxon>Bacteria division TA06</taxon>
    </lineage>
</organism>
<comment type="caution">
    <text evidence="3">The sequence shown here is derived from an EMBL/GenBank/DDBJ whole genome shotgun (WGS) entry which is preliminary data.</text>
</comment>
<gene>
    <name evidence="3" type="ORF">HY768_09870</name>
</gene>
<dbReference type="InterPro" id="IPR008757">
    <property type="entry name" value="Peptidase_M6-like_domain"/>
</dbReference>
<dbReference type="Pfam" id="PF13860">
    <property type="entry name" value="FlgD_ig"/>
    <property type="match status" value="1"/>
</dbReference>
<proteinExistence type="predicted"/>
<dbReference type="GO" id="GO:0006508">
    <property type="term" value="P:proteolysis"/>
    <property type="evidence" value="ECO:0007669"/>
    <property type="project" value="InterPro"/>
</dbReference>
<dbReference type="Proteomes" id="UP000736328">
    <property type="component" value="Unassembled WGS sequence"/>
</dbReference>
<sequence>MWLNQANPQMKGKKIIGSWKALIILIDFPDYRWDHQADTNFVNDSLYYTTNHYDSLANSLGTFRHPGCVSNVTGSIRDFYIENSYGLFDVVSATTIWYTAPDTFNYYCNTDGIAGTDDDYGFGYYPNNAQKLVEDAVAAADPGVDFSQYDNDLDGYVDALYVVHAGPGAEALSYPTRANYIWSHAWGIDTQTRDGVNISSYSMEPEDGKVGVFCHEFGHVIGLPDLYDYTYLSSGVGEWCAMAGGSWGHRDSADLRGTAPTHFSAWCKQELGWVNPVNLTHNLLGQTIPPAELSPVVYRLWDDGDSTSSQYFLVENRQNIGFDSGLTRRQLDYGLPRGHGLLIWHVDELVYGNDDRTHKMVDLEESSPVNINGFYLEHLDTVRTLPLDKYLYNGNRGDDGDPWPGYWLTDSDSVHYSGSRDKCDFNQFSVPSSKNYAGANTLAGAENITENGVNITADLFVTIDASVAFPGLGDTLDQADSVNIIWRSSAAGGVACDSLYFSSDSGSAWSLIGFANSGDTLYPWTAPAISSGRCFIRVVTITNAGIKANHLSDMFAIGLTGVAGNTNENLKDLKYRLLPARPNPALGGIITVSFEIPKPQKIELRVYNIVGQTVKVLAGGFFQAGRHEIKWDGRNEKGMKSAPGIYLYQLKTPDFSKINKLVIVK</sequence>